<name>A0A1I2GX67_9MICO</name>
<dbReference type="AlphaFoldDB" id="A0A1I2GX67"/>
<reference evidence="3" key="1">
    <citation type="submission" date="2016-10" db="EMBL/GenBank/DDBJ databases">
        <authorList>
            <person name="Varghese N."/>
            <person name="Submissions S."/>
        </authorList>
    </citation>
    <scope>NUCLEOTIDE SEQUENCE [LARGE SCALE GENOMIC DNA]</scope>
    <source>
        <strain evidence="3">DSM 19083</strain>
    </source>
</reference>
<protein>
    <recommendedName>
        <fullName evidence="4">DUF3180 domain-containing protein</fullName>
    </recommendedName>
</protein>
<proteinExistence type="predicted"/>
<keyword evidence="1" id="KW-0472">Membrane</keyword>
<dbReference type="Pfam" id="PF11377">
    <property type="entry name" value="DUF3180"/>
    <property type="match status" value="1"/>
</dbReference>
<organism evidence="2 3">
    <name type="scientific">Flavimobilis marinus</name>
    <dbReference type="NCBI Taxonomy" id="285351"/>
    <lineage>
        <taxon>Bacteria</taxon>
        <taxon>Bacillati</taxon>
        <taxon>Actinomycetota</taxon>
        <taxon>Actinomycetes</taxon>
        <taxon>Micrococcales</taxon>
        <taxon>Jonesiaceae</taxon>
        <taxon>Flavimobilis</taxon>
    </lineage>
</organism>
<keyword evidence="1" id="KW-0812">Transmembrane</keyword>
<evidence type="ECO:0000313" key="3">
    <source>
        <dbReference type="Proteomes" id="UP000198520"/>
    </source>
</evidence>
<dbReference type="RefSeq" id="WP_093378057.1">
    <property type="nucleotide sequence ID" value="NZ_BNAN01000003.1"/>
</dbReference>
<dbReference type="EMBL" id="FONZ01000003">
    <property type="protein sequence ID" value="SFF21196.1"/>
    <property type="molecule type" value="Genomic_DNA"/>
</dbReference>
<keyword evidence="3" id="KW-1185">Reference proteome</keyword>
<evidence type="ECO:0000256" key="1">
    <source>
        <dbReference type="SAM" id="Phobius"/>
    </source>
</evidence>
<feature type="transmembrane region" description="Helical" evidence="1">
    <location>
        <begin position="44"/>
        <end position="63"/>
    </location>
</feature>
<dbReference type="STRING" id="285351.SAMN04488035_2002"/>
<dbReference type="Proteomes" id="UP000198520">
    <property type="component" value="Unassembled WGS sequence"/>
</dbReference>
<sequence length="156" mass="15876">MQPVRISRLLALALAVALGGWAVLLVLAPQGIRPGPVPVLADAVVLVIAAGTLVAGLRVRSYLRGRRPGLDPVVAARTAVLAQAAALTGALLVGWYSAQVLVTVGDLEIAAFAARARAAGAAVLCALVLGVVGVVVERWCRIDSPHDDEPGDGQPA</sequence>
<evidence type="ECO:0008006" key="4">
    <source>
        <dbReference type="Google" id="ProtNLM"/>
    </source>
</evidence>
<evidence type="ECO:0000313" key="2">
    <source>
        <dbReference type="EMBL" id="SFF21196.1"/>
    </source>
</evidence>
<accession>A0A1I2GX67</accession>
<gene>
    <name evidence="2" type="ORF">SAMN04488035_2002</name>
</gene>
<feature type="transmembrane region" description="Helical" evidence="1">
    <location>
        <begin position="118"/>
        <end position="136"/>
    </location>
</feature>
<feature type="transmembrane region" description="Helical" evidence="1">
    <location>
        <begin position="75"/>
        <end position="98"/>
    </location>
</feature>
<keyword evidence="1" id="KW-1133">Transmembrane helix</keyword>
<dbReference type="InterPro" id="IPR021517">
    <property type="entry name" value="DUF3180"/>
</dbReference>